<dbReference type="Proteomes" id="UP000253383">
    <property type="component" value="Unassembled WGS sequence"/>
</dbReference>
<feature type="domain" description="Peptidase C14 caspase" evidence="3">
    <location>
        <begin position="33"/>
        <end position="227"/>
    </location>
</feature>
<dbReference type="InterPro" id="IPR011600">
    <property type="entry name" value="Pept_C14_caspase"/>
</dbReference>
<comment type="caution">
    <text evidence="4">The sequence shown here is derived from an EMBL/GenBank/DDBJ whole genome shotgun (WGS) entry which is preliminary data.</text>
</comment>
<feature type="region of interest" description="Disordered" evidence="1">
    <location>
        <begin position="291"/>
        <end position="317"/>
    </location>
</feature>
<evidence type="ECO:0000256" key="1">
    <source>
        <dbReference type="SAM" id="MobiDB-lite"/>
    </source>
</evidence>
<gene>
    <name evidence="4" type="ORF">DUE52_27595</name>
</gene>
<proteinExistence type="predicted"/>
<feature type="signal peptide" evidence="2">
    <location>
        <begin position="1"/>
        <end position="23"/>
    </location>
</feature>
<accession>A0A368JGB2</accession>
<dbReference type="Gene3D" id="3.40.50.1460">
    <property type="match status" value="1"/>
</dbReference>
<protein>
    <submittedName>
        <fullName evidence="4">Caspase family protein</fullName>
    </submittedName>
</protein>
<feature type="chain" id="PRO_5016844034" evidence="2">
    <location>
        <begin position="24"/>
        <end position="801"/>
    </location>
</feature>
<keyword evidence="2" id="KW-0732">Signal</keyword>
<dbReference type="GO" id="GO:0004197">
    <property type="term" value="F:cysteine-type endopeptidase activity"/>
    <property type="evidence" value="ECO:0007669"/>
    <property type="project" value="InterPro"/>
</dbReference>
<evidence type="ECO:0000259" key="3">
    <source>
        <dbReference type="Pfam" id="PF00656"/>
    </source>
</evidence>
<evidence type="ECO:0000256" key="2">
    <source>
        <dbReference type="SAM" id="SignalP"/>
    </source>
</evidence>
<dbReference type="PANTHER" id="PTHR48104:SF30">
    <property type="entry name" value="METACASPASE-1"/>
    <property type="match status" value="1"/>
</dbReference>
<dbReference type="GO" id="GO:0006508">
    <property type="term" value="P:proteolysis"/>
    <property type="evidence" value="ECO:0007669"/>
    <property type="project" value="InterPro"/>
</dbReference>
<name>A0A368JGB2_9BACT</name>
<dbReference type="PANTHER" id="PTHR48104">
    <property type="entry name" value="METACASPASE-4"/>
    <property type="match status" value="1"/>
</dbReference>
<dbReference type="EMBL" id="QOWE01000029">
    <property type="protein sequence ID" value="RCR66305.1"/>
    <property type="molecule type" value="Genomic_DNA"/>
</dbReference>
<dbReference type="AlphaFoldDB" id="A0A368JGB2"/>
<keyword evidence="5" id="KW-1185">Reference proteome</keyword>
<dbReference type="Pfam" id="PF00656">
    <property type="entry name" value="Peptidase_C14"/>
    <property type="match status" value="1"/>
</dbReference>
<feature type="compositionally biased region" description="Low complexity" evidence="1">
    <location>
        <begin position="302"/>
        <end position="315"/>
    </location>
</feature>
<sequence length="801" mass="87671">MKTPLHFSLLLVAGLLLMNATNAQPPKPGLFVLSVGVSKYKNPKYNLKYAHKDALDLAEAWRSQTDLYDVREVKTLVNEQATRANIRAALIDMKKKVSPTSFLVFIFSGHGLNDALVTHEFDNDDRTATTLSRSDLTQQLSALGGNYIALLDACHSGSFAKNFGGGGKDISDFQAEQNEAIKGLLRALSANDKATIVIGSSSSSEKSDECEACQNGYFTQCLLDAFDGKPVLDGRRTIRPDTDGNGFVETNELDHYIKESVFVTTRDKQFAQSVNSKQTIGYHFSIVRPKNSTGMGQPVRSPVGGAPPAEPAAGGTAKSVSFQVTGLPAERNKDNDGDGIPNLFDQCPDQVGDVRFWGCVNDPEPDSKWTQQSNGAIPPGAVSLGPEPAGKARFLARAGHGLGYIESGSQLAKITLGTTVMEVNVYDILNKGQFAWISGSSALASGRFVPIRASAPGVAIVRANYNGQVLVNTAGRNTTEARFRTDDPTPYKSKAFQVLVNKDAESCQLAVSAHQDMRPRDFYLYVNGAPYQGLGRSFKFTEMQTGKISLKAKYMVLKAKGFLTVKYDTLWRTTEPYDFEAKPGQTYTVLLGRTWPTKTGGYQIALADATNKELFTAPVAPTPTPMADAQPSGSVVSSSGNGNTAGALVRVVRWKSPVIGDFESMPEGRHTDAQLQSWGYTLKTYQYSAYKTRPNHPDAIAVYRWTSPNCATSMMFGEHEISDAQLRQWGYKDKEFQFYAYRRPPSDGLPYVAVYRWINAKPQGDACRDFTLTVAETEYADADLIRFGYSSKLLQFYVPRP</sequence>
<dbReference type="PROSITE" id="PS00018">
    <property type="entry name" value="EF_HAND_1"/>
    <property type="match status" value="1"/>
</dbReference>
<evidence type="ECO:0000313" key="4">
    <source>
        <dbReference type="EMBL" id="RCR66305.1"/>
    </source>
</evidence>
<organism evidence="4 5">
    <name type="scientific">Larkinella punicea</name>
    <dbReference type="NCBI Taxonomy" id="2315727"/>
    <lineage>
        <taxon>Bacteria</taxon>
        <taxon>Pseudomonadati</taxon>
        <taxon>Bacteroidota</taxon>
        <taxon>Cytophagia</taxon>
        <taxon>Cytophagales</taxon>
        <taxon>Spirosomataceae</taxon>
        <taxon>Larkinella</taxon>
    </lineage>
</organism>
<reference evidence="4 5" key="1">
    <citation type="submission" date="2018-07" db="EMBL/GenBank/DDBJ databases">
        <title>Genome analysis of Larkinella rosea.</title>
        <authorList>
            <person name="Zhou Z."/>
            <person name="Wang G."/>
        </authorList>
    </citation>
    <scope>NUCLEOTIDE SEQUENCE [LARGE SCALE GENOMIC DNA]</scope>
    <source>
        <strain evidence="5">zzj9</strain>
    </source>
</reference>
<dbReference type="GO" id="GO:0005737">
    <property type="term" value="C:cytoplasm"/>
    <property type="evidence" value="ECO:0007669"/>
    <property type="project" value="TreeGrafter"/>
</dbReference>
<dbReference type="InterPro" id="IPR050452">
    <property type="entry name" value="Metacaspase"/>
</dbReference>
<dbReference type="InterPro" id="IPR018247">
    <property type="entry name" value="EF_Hand_1_Ca_BS"/>
</dbReference>
<evidence type="ECO:0000313" key="5">
    <source>
        <dbReference type="Proteomes" id="UP000253383"/>
    </source>
</evidence>
<dbReference type="OrthoDB" id="9767236at2"/>
<dbReference type="RefSeq" id="WP_114409321.1">
    <property type="nucleotide sequence ID" value="NZ_QOWE01000029.1"/>
</dbReference>
<dbReference type="InterPro" id="IPR029030">
    <property type="entry name" value="Caspase-like_dom_sf"/>
</dbReference>
<dbReference type="SUPFAM" id="SSF52129">
    <property type="entry name" value="Caspase-like"/>
    <property type="match status" value="1"/>
</dbReference>